<sequence length="356" mass="39529">MQKDVDGMNVIDFIAQSPDIDFAIASIDGQMNMVCGNAKMKSIYGIEEGEGIPETSQLRKVAALAVKQEQDVTGVVVEETIDDRMFQLMLYCYKRDVDSEERCHVALFDITGLCQFYEMKLANEKRKLIGEMAAGTANSILNPLAVVRGSLQLIETALKANLASNHLSDQLVAKSVEHYITLANHQVTEINNYVQRWLRLGKPFQLDMRPVWISEFLEGYIPSLQREAIKHGIPLVCEFPSEDGQLLIDPHYLREVLNEFMKNSFDATNGKNGGIRIAVHVGDKTSSIMIRDSGPGIAADMMKLVKDPFFTTKEDSIGLGLNFCEVVLQKMGGHYELSGDASGTVVRIVLPKVPVD</sequence>
<proteinExistence type="predicted"/>
<evidence type="ECO:0000256" key="8">
    <source>
        <dbReference type="ARBA" id="ARBA00023012"/>
    </source>
</evidence>
<keyword evidence="6" id="KW-0418">Kinase</keyword>
<dbReference type="InterPro" id="IPR003594">
    <property type="entry name" value="HATPase_dom"/>
</dbReference>
<keyword evidence="3" id="KW-0597">Phosphoprotein</keyword>
<dbReference type="InterPro" id="IPR036890">
    <property type="entry name" value="HATPase_C_sf"/>
</dbReference>
<protein>
    <recommendedName>
        <fullName evidence="2">histidine kinase</fullName>
        <ecNumber evidence="2">2.7.13.3</ecNumber>
    </recommendedName>
</protein>
<evidence type="ECO:0000256" key="5">
    <source>
        <dbReference type="ARBA" id="ARBA00022741"/>
    </source>
</evidence>
<evidence type="ECO:0000256" key="2">
    <source>
        <dbReference type="ARBA" id="ARBA00012438"/>
    </source>
</evidence>
<dbReference type="Pfam" id="PF02518">
    <property type="entry name" value="HATPase_c"/>
    <property type="match status" value="1"/>
</dbReference>
<dbReference type="InterPro" id="IPR005467">
    <property type="entry name" value="His_kinase_dom"/>
</dbReference>
<gene>
    <name evidence="10" type="ORF">D7M11_17255</name>
</gene>
<dbReference type="Gene3D" id="3.30.565.10">
    <property type="entry name" value="Histidine kinase-like ATPase, C-terminal domain"/>
    <property type="match status" value="1"/>
</dbReference>
<dbReference type="SMART" id="SM00387">
    <property type="entry name" value="HATPase_c"/>
    <property type="match status" value="1"/>
</dbReference>
<dbReference type="SUPFAM" id="SSF55874">
    <property type="entry name" value="ATPase domain of HSP90 chaperone/DNA topoisomerase II/histidine kinase"/>
    <property type="match status" value="1"/>
</dbReference>
<dbReference type="EMBL" id="RBAH01000012">
    <property type="protein sequence ID" value="RKN82107.1"/>
    <property type="molecule type" value="Genomic_DNA"/>
</dbReference>
<evidence type="ECO:0000256" key="3">
    <source>
        <dbReference type="ARBA" id="ARBA00022553"/>
    </source>
</evidence>
<evidence type="ECO:0000256" key="7">
    <source>
        <dbReference type="ARBA" id="ARBA00022840"/>
    </source>
</evidence>
<dbReference type="Proteomes" id="UP000282311">
    <property type="component" value="Unassembled WGS sequence"/>
</dbReference>
<reference evidence="10 11" key="1">
    <citation type="journal article" date="2007" name="Int. J. Syst. Evol. Microbiol.">
        <title>Paenibacillus ginsengarvi sp. nov., isolated from soil from ginseng cultivation.</title>
        <authorList>
            <person name="Yoon M.H."/>
            <person name="Ten L.N."/>
            <person name="Im W.T."/>
        </authorList>
    </citation>
    <scope>NUCLEOTIDE SEQUENCE [LARGE SCALE GENOMIC DNA]</scope>
    <source>
        <strain evidence="10 11">KCTC 13059</strain>
    </source>
</reference>
<feature type="domain" description="Histidine kinase" evidence="9">
    <location>
        <begin position="135"/>
        <end position="354"/>
    </location>
</feature>
<keyword evidence="5" id="KW-0547">Nucleotide-binding</keyword>
<dbReference type="PRINTS" id="PR00344">
    <property type="entry name" value="BCTRLSENSOR"/>
</dbReference>
<dbReference type="EC" id="2.7.13.3" evidence="2"/>
<dbReference type="Gene3D" id="1.10.287.130">
    <property type="match status" value="1"/>
</dbReference>
<keyword evidence="4" id="KW-0808">Transferase</keyword>
<dbReference type="PANTHER" id="PTHR43065">
    <property type="entry name" value="SENSOR HISTIDINE KINASE"/>
    <property type="match status" value="1"/>
</dbReference>
<name>A0A3B0CEE5_9BACL</name>
<accession>A0A3B0CEE5</accession>
<comment type="catalytic activity">
    <reaction evidence="1">
        <text>ATP + protein L-histidine = ADP + protein N-phospho-L-histidine.</text>
        <dbReference type="EC" id="2.7.13.3"/>
    </reaction>
</comment>
<evidence type="ECO:0000256" key="6">
    <source>
        <dbReference type="ARBA" id="ARBA00022777"/>
    </source>
</evidence>
<evidence type="ECO:0000256" key="4">
    <source>
        <dbReference type="ARBA" id="ARBA00022679"/>
    </source>
</evidence>
<keyword evidence="7" id="KW-0067">ATP-binding</keyword>
<keyword evidence="11" id="KW-1185">Reference proteome</keyword>
<dbReference type="AlphaFoldDB" id="A0A3B0CEE5"/>
<evidence type="ECO:0000313" key="11">
    <source>
        <dbReference type="Proteomes" id="UP000282311"/>
    </source>
</evidence>
<keyword evidence="8" id="KW-0902">Two-component regulatory system</keyword>
<evidence type="ECO:0000259" key="9">
    <source>
        <dbReference type="PROSITE" id="PS50109"/>
    </source>
</evidence>
<dbReference type="InterPro" id="IPR004358">
    <property type="entry name" value="Sig_transdc_His_kin-like_C"/>
</dbReference>
<organism evidence="10 11">
    <name type="scientific">Paenibacillus ginsengarvi</name>
    <dbReference type="NCBI Taxonomy" id="400777"/>
    <lineage>
        <taxon>Bacteria</taxon>
        <taxon>Bacillati</taxon>
        <taxon>Bacillota</taxon>
        <taxon>Bacilli</taxon>
        <taxon>Bacillales</taxon>
        <taxon>Paenibacillaceae</taxon>
        <taxon>Paenibacillus</taxon>
    </lineage>
</organism>
<dbReference type="GO" id="GO:0004673">
    <property type="term" value="F:protein histidine kinase activity"/>
    <property type="evidence" value="ECO:0007669"/>
    <property type="project" value="UniProtKB-EC"/>
</dbReference>
<evidence type="ECO:0000256" key="1">
    <source>
        <dbReference type="ARBA" id="ARBA00000085"/>
    </source>
</evidence>
<dbReference type="PANTHER" id="PTHR43065:SF10">
    <property type="entry name" value="PEROXIDE STRESS-ACTIVATED HISTIDINE KINASE MAK3"/>
    <property type="match status" value="1"/>
</dbReference>
<dbReference type="PROSITE" id="PS50109">
    <property type="entry name" value="HIS_KIN"/>
    <property type="match status" value="1"/>
</dbReference>
<dbReference type="GO" id="GO:0000160">
    <property type="term" value="P:phosphorelay signal transduction system"/>
    <property type="evidence" value="ECO:0007669"/>
    <property type="project" value="UniProtKB-KW"/>
</dbReference>
<comment type="caution">
    <text evidence="10">The sequence shown here is derived from an EMBL/GenBank/DDBJ whole genome shotgun (WGS) entry which is preliminary data.</text>
</comment>
<dbReference type="GO" id="GO:0005524">
    <property type="term" value="F:ATP binding"/>
    <property type="evidence" value="ECO:0007669"/>
    <property type="project" value="UniProtKB-KW"/>
</dbReference>
<evidence type="ECO:0000313" key="10">
    <source>
        <dbReference type="EMBL" id="RKN82107.1"/>
    </source>
</evidence>